<sequence length="1544" mass="162696">MKIATFLNHTRNHFCLHFADSRLERDFSIFSHNLRLARYILFDLGTILLGGALLFLPTLISSSPFSLLDALFILTPFLVGLFFVGLLALFKKRALRKNREGLLVSNFLLSEGTWVAFFIIFHSIHIVLSYLYPEHVWDLLLFGHISPVWLRLIRWRLLPVLFLAAGCGYIAAALLVSPAQGVMKTLPLLFFWLSWQILAWRNDMVTRKMFIAMRQTAVMHRLRDLFRARAHPSETSRGLLVSCQQMGRATVVALHLHNYHMGDPKVRPCLPIHPSIPSLPPRGPLIVAWTMTAPWHAPWRVAQESVLAAERVFLAASAVASQLRLGHVRYQDDQLLAVSVESEVGPKHMARRLQALVGLLDQLAPLLPTATPSGGVVGPRMAVGLGVAVGPVTSSPGVVEVEWSGQAIEEAIQLSREAALGEVLLSGAAYLACQGVLEPVLPRLPHAGRSGCPIVYPVNKAALTAAPILLPLVGLNPDAAPRAPIRLRPDSAGLPPTDMGGFCQLLEETLARRCPLDLTGLGEPGGHTTPLPPSDLRPLLGLSSPVHAPRPLRIQSASEALAPLECAAPRAQPGLEALAGRSRTRSGILLVPTLLPTSPPPTGLLGETDAVASAHGAATPTTPSSRSACTSPSVGAGQSPRPVFSCGPGSSRGSSSHSAAALAALFAPIRPAPSPSTGSLPPLSTRPAAAEVRAIPEDQPGTGQGQPPTLGLPFALGEPQFPAARPRSASDGGPPMASQSADRDEPPPAPRGRQPWDFTPRPDDTTDSLGGPPSSSGGSRPPSRPLGLAAGALPSPLAISPKAGHYPHPHPQQHQSQLQQQEEPSPLTISPKAGHHPHPHPQQHQSPLQQQQEDESAAQQPPQQETKPRRQPLLARPPSLLDPLGAVPPLGISTPLGHPASPCSSLGAAEGIFGAGSDPEPDLVEPEQTPLSPRLPAAPPEAIGSRDLDPARFAAPAGTPTPVRPALGCVLHPSCTRLPPGAPVPSAPLDGLVWPDEEPPVGLFFHPGVAAAPLSPGEALLLQRYWLGVDYLGGDEDPLIRDRVAAMRSLDAEFLALAPQLAGPGLLPDPAGQFYGPRSRLHAAVFLGTLAYLAAVYCWLLASREEWWLVAVCMGCVLVFSLLLSLVQQMSRRLSPALYNGLLGTLALLVMVAMTAPLAVLTPVTTTPGLVNFFSALGIPAALPPAPDAAASTVPAASLSVGFELVGMAVNVLLVLFPFRTSALVVLCGMAVSVFVLGALVFMRDRLVPIAVLSLALAVLTLGATITSRRQRNLFVIGQCVCHARAACCAQSKDLISALARRSAFAQAADPSGVALYPGDGPVLVARVRRRLVEESAQGPTDQAALAQAELAIFREFDAPHIPALTPRLVESWTAGVRGPGQYIAGFDPFGPRATCPPPGPSASWAGRWSRSSHGGLPGGRGVAAHLADCLAAALLPTRGGATPVRLIAARTLSRHLVSEPAAPLAPSPVATLSPVPLVTRGTASDAWGGTTPHRTAGGSRYMVSVPQGRLPNMLEADTMHTEDLGLIDVPGVGLVELDEARGL</sequence>
<feature type="compositionally biased region" description="Polar residues" evidence="1">
    <location>
        <begin position="619"/>
        <end position="633"/>
    </location>
</feature>
<feature type="transmembrane region" description="Helical" evidence="2">
    <location>
        <begin position="1248"/>
        <end position="1266"/>
    </location>
</feature>
<keyword evidence="4" id="KW-1185">Reference proteome</keyword>
<evidence type="ECO:0000256" key="1">
    <source>
        <dbReference type="SAM" id="MobiDB-lite"/>
    </source>
</evidence>
<feature type="transmembrane region" description="Helical" evidence="2">
    <location>
        <begin position="1224"/>
        <end position="1242"/>
    </location>
</feature>
<feature type="transmembrane region" description="Helical" evidence="2">
    <location>
        <begin position="1196"/>
        <end position="1217"/>
    </location>
</feature>
<evidence type="ECO:0000256" key="2">
    <source>
        <dbReference type="SAM" id="Phobius"/>
    </source>
</evidence>
<feature type="compositionally biased region" description="Low complexity" evidence="1">
    <location>
        <begin position="842"/>
        <end position="865"/>
    </location>
</feature>
<feature type="region of interest" description="Disordered" evidence="1">
    <location>
        <begin position="697"/>
        <end position="948"/>
    </location>
</feature>
<evidence type="ECO:0008006" key="5">
    <source>
        <dbReference type="Google" id="ProtNLM"/>
    </source>
</evidence>
<feature type="region of interest" description="Disordered" evidence="1">
    <location>
        <begin position="612"/>
        <end position="656"/>
    </location>
</feature>
<gene>
    <name evidence="3" type="ORF">PAPYR_8478</name>
</gene>
<feature type="compositionally biased region" description="Low complexity" evidence="1">
    <location>
        <begin position="812"/>
        <end position="827"/>
    </location>
</feature>
<feature type="transmembrane region" description="Helical" evidence="2">
    <location>
        <begin position="130"/>
        <end position="150"/>
    </location>
</feature>
<feature type="transmembrane region" description="Helical" evidence="2">
    <location>
        <begin position="1083"/>
        <end position="1102"/>
    </location>
</feature>
<proteinExistence type="predicted"/>
<keyword evidence="2" id="KW-0472">Membrane</keyword>
<protein>
    <recommendedName>
        <fullName evidence="5">Guanylate cyclase domain-containing protein</fullName>
    </recommendedName>
</protein>
<dbReference type="EMBL" id="JAPMOS010000074">
    <property type="protein sequence ID" value="KAJ4456302.1"/>
    <property type="molecule type" value="Genomic_DNA"/>
</dbReference>
<dbReference type="InterPro" id="IPR029787">
    <property type="entry name" value="Nucleotide_cyclase"/>
</dbReference>
<feature type="transmembrane region" description="Helical" evidence="2">
    <location>
        <begin position="1108"/>
        <end position="1127"/>
    </location>
</feature>
<feature type="transmembrane region" description="Helical" evidence="2">
    <location>
        <begin position="39"/>
        <end position="60"/>
    </location>
</feature>
<dbReference type="SUPFAM" id="SSF55073">
    <property type="entry name" value="Nucleotide cyclase"/>
    <property type="match status" value="1"/>
</dbReference>
<feature type="transmembrane region" description="Helical" evidence="2">
    <location>
        <begin position="66"/>
        <end position="90"/>
    </location>
</feature>
<name>A0ABQ8UF41_9EUKA</name>
<keyword evidence="2" id="KW-1133">Transmembrane helix</keyword>
<evidence type="ECO:0000313" key="4">
    <source>
        <dbReference type="Proteomes" id="UP001141327"/>
    </source>
</evidence>
<keyword evidence="2" id="KW-0812">Transmembrane</keyword>
<comment type="caution">
    <text evidence="3">The sequence shown here is derived from an EMBL/GenBank/DDBJ whole genome shotgun (WGS) entry which is preliminary data.</text>
</comment>
<organism evidence="3 4">
    <name type="scientific">Paratrimastix pyriformis</name>
    <dbReference type="NCBI Taxonomy" id="342808"/>
    <lineage>
        <taxon>Eukaryota</taxon>
        <taxon>Metamonada</taxon>
        <taxon>Preaxostyla</taxon>
        <taxon>Paratrimastigidae</taxon>
        <taxon>Paratrimastix</taxon>
    </lineage>
</organism>
<accession>A0ABQ8UF41</accession>
<feature type="compositionally biased region" description="Low complexity" evidence="1">
    <location>
        <begin position="699"/>
        <end position="713"/>
    </location>
</feature>
<reference evidence="3" key="1">
    <citation type="journal article" date="2022" name="bioRxiv">
        <title>Genomics of Preaxostyla Flagellates Illuminates Evolutionary Transitions and the Path Towards Mitochondrial Loss.</title>
        <authorList>
            <person name="Novak L.V.F."/>
            <person name="Treitli S.C."/>
            <person name="Pyrih J."/>
            <person name="Halakuc P."/>
            <person name="Pipaliya S.V."/>
            <person name="Vacek V."/>
            <person name="Brzon O."/>
            <person name="Soukal P."/>
            <person name="Eme L."/>
            <person name="Dacks J.B."/>
            <person name="Karnkowska A."/>
            <person name="Elias M."/>
            <person name="Hampl V."/>
        </authorList>
    </citation>
    <scope>NUCLEOTIDE SEQUENCE</scope>
    <source>
        <strain evidence="3">RCP-MX</strain>
    </source>
</reference>
<dbReference type="Proteomes" id="UP001141327">
    <property type="component" value="Unassembled WGS sequence"/>
</dbReference>
<feature type="transmembrane region" description="Helical" evidence="2">
    <location>
        <begin position="157"/>
        <end position="176"/>
    </location>
</feature>
<feature type="compositionally biased region" description="Low complexity" evidence="1">
    <location>
        <begin position="768"/>
        <end position="801"/>
    </location>
</feature>
<feature type="transmembrane region" description="Helical" evidence="2">
    <location>
        <begin position="1139"/>
        <end position="1160"/>
    </location>
</feature>
<feature type="compositionally biased region" description="Low complexity" evidence="1">
    <location>
        <begin position="645"/>
        <end position="656"/>
    </location>
</feature>
<feature type="transmembrane region" description="Helical" evidence="2">
    <location>
        <begin position="102"/>
        <end position="124"/>
    </location>
</feature>
<evidence type="ECO:0000313" key="3">
    <source>
        <dbReference type="EMBL" id="KAJ4456302.1"/>
    </source>
</evidence>